<sequence>MIFDELPLKEKEVTNLTDFYDNITYQVQVGRATMTSYREDLKYGFLGASSNGLVGEDSLVEVKCIYIKSDVQISSIDDVIDLRRQQICLQKTEGGIRLKHNNSYYLPGITIKVNIFKCKLKINLQHSYERNLILLLCIKPILSPFPTKETLRNAVCEIPNRNLELTDRDLLQKILQKQNIITGVLSSINEKIKNINDKCQSGQQDLEMTDSIFNKFDFPINSDFILSEFEQYLKNENEFNKTVKVLLKLRVSNEYHFVSRIMEKIITNSLASHYSYLYSKLHYF</sequence>
<gene>
    <name evidence="1" type="ORF">RN001_014334</name>
</gene>
<protein>
    <submittedName>
        <fullName evidence="1">Uncharacterized protein</fullName>
    </submittedName>
</protein>
<reference evidence="2" key="1">
    <citation type="submission" date="2023-01" db="EMBL/GenBank/DDBJ databases">
        <title>Key to firefly adult light organ development and bioluminescence: homeobox transcription factors regulate luciferase expression and transportation to peroxisome.</title>
        <authorList>
            <person name="Fu X."/>
        </authorList>
    </citation>
    <scope>NUCLEOTIDE SEQUENCE [LARGE SCALE GENOMIC DNA]</scope>
</reference>
<dbReference type="Proteomes" id="UP001353858">
    <property type="component" value="Unassembled WGS sequence"/>
</dbReference>
<dbReference type="EMBL" id="JARPUR010000006">
    <property type="protein sequence ID" value="KAK4874974.1"/>
    <property type="molecule type" value="Genomic_DNA"/>
</dbReference>
<comment type="caution">
    <text evidence="1">The sequence shown here is derived from an EMBL/GenBank/DDBJ whole genome shotgun (WGS) entry which is preliminary data.</text>
</comment>
<dbReference type="AlphaFoldDB" id="A0AAN7P1F7"/>
<evidence type="ECO:0000313" key="2">
    <source>
        <dbReference type="Proteomes" id="UP001353858"/>
    </source>
</evidence>
<accession>A0AAN7P1F7</accession>
<organism evidence="1 2">
    <name type="scientific">Aquatica leii</name>
    <dbReference type="NCBI Taxonomy" id="1421715"/>
    <lineage>
        <taxon>Eukaryota</taxon>
        <taxon>Metazoa</taxon>
        <taxon>Ecdysozoa</taxon>
        <taxon>Arthropoda</taxon>
        <taxon>Hexapoda</taxon>
        <taxon>Insecta</taxon>
        <taxon>Pterygota</taxon>
        <taxon>Neoptera</taxon>
        <taxon>Endopterygota</taxon>
        <taxon>Coleoptera</taxon>
        <taxon>Polyphaga</taxon>
        <taxon>Elateriformia</taxon>
        <taxon>Elateroidea</taxon>
        <taxon>Lampyridae</taxon>
        <taxon>Luciolinae</taxon>
        <taxon>Aquatica</taxon>
    </lineage>
</organism>
<name>A0AAN7P1F7_9COLE</name>
<proteinExistence type="predicted"/>
<evidence type="ECO:0000313" key="1">
    <source>
        <dbReference type="EMBL" id="KAK4874974.1"/>
    </source>
</evidence>
<keyword evidence="2" id="KW-1185">Reference proteome</keyword>